<dbReference type="AlphaFoldDB" id="A0A0V1KLN3"/>
<reference evidence="2 3" key="1">
    <citation type="submission" date="2015-05" db="EMBL/GenBank/DDBJ databases">
        <title>Evolution of Trichinella species and genotypes.</title>
        <authorList>
            <person name="Korhonen P.K."/>
            <person name="Edoardo P."/>
            <person name="Giuseppe L.R."/>
            <person name="Gasser R.B."/>
        </authorList>
    </citation>
    <scope>NUCLEOTIDE SEQUENCE [LARGE SCALE GENOMIC DNA]</scope>
    <source>
        <strain evidence="2">ISS10</strain>
    </source>
</reference>
<evidence type="ECO:0000259" key="1">
    <source>
        <dbReference type="Pfam" id="PF00078"/>
    </source>
</evidence>
<organism evidence="2 3">
    <name type="scientific">Trichinella nativa</name>
    <dbReference type="NCBI Taxonomy" id="6335"/>
    <lineage>
        <taxon>Eukaryota</taxon>
        <taxon>Metazoa</taxon>
        <taxon>Ecdysozoa</taxon>
        <taxon>Nematoda</taxon>
        <taxon>Enoplea</taxon>
        <taxon>Dorylaimia</taxon>
        <taxon>Trichinellida</taxon>
        <taxon>Trichinellidae</taxon>
        <taxon>Trichinella</taxon>
    </lineage>
</organism>
<dbReference type="OrthoDB" id="410104at2759"/>
<protein>
    <submittedName>
        <fullName evidence="2">Retrovirus-related Pol polyprotein from type-1 retrotransposable element</fullName>
    </submittedName>
</protein>
<dbReference type="SUPFAM" id="SSF56672">
    <property type="entry name" value="DNA/RNA polymerases"/>
    <property type="match status" value="1"/>
</dbReference>
<dbReference type="Proteomes" id="UP000054721">
    <property type="component" value="Unassembled WGS sequence"/>
</dbReference>
<evidence type="ECO:0000313" key="3">
    <source>
        <dbReference type="Proteomes" id="UP000054721"/>
    </source>
</evidence>
<name>A0A0V1KLN3_9BILA</name>
<dbReference type="STRING" id="6335.A0A0V1KLN3"/>
<feature type="domain" description="Reverse transcriptase" evidence="1">
    <location>
        <begin position="483"/>
        <end position="606"/>
    </location>
</feature>
<dbReference type="InterPro" id="IPR043502">
    <property type="entry name" value="DNA/RNA_pol_sf"/>
</dbReference>
<proteinExistence type="predicted"/>
<dbReference type="EMBL" id="JYDW01000556">
    <property type="protein sequence ID" value="KRZ47813.1"/>
    <property type="molecule type" value="Genomic_DNA"/>
</dbReference>
<comment type="caution">
    <text evidence="2">The sequence shown here is derived from an EMBL/GenBank/DDBJ whole genome shotgun (WGS) entry which is preliminary data.</text>
</comment>
<accession>A0A0V1KLN3</accession>
<keyword evidence="3" id="KW-1185">Reference proteome</keyword>
<gene>
    <name evidence="2" type="ORF">T02_12078</name>
</gene>
<sequence length="779" mass="86825">MPPLKPEQKVVLIRSHLIPRLQFQFLTAEADSRKASLADSIISGATKEMLQSAKAGICTDFFYIPLSDGGLGLNSLVEHVLFSRQMALARMARSSDPITKSIALFFIQRGGSPPDLKVSGAAQLVFRQNCLERFSRTYQGTGWKEFQGNLIGNSWQTNGRDRGRTFIMAVKFRSITAATGAENNRGCHGTLECRASSYYPRCKGRVKAAVVFSSGKNVHDVRLKLRKKTKARWSNDEFAFWRHSKQVLIRPVKTSTKKEQYKALVRQLRSKSETQQCVGFAGSMDSNVPVNDTPPSVVAERPVWPPLTSTSCRTYSVFSSGRNPPTKFHGMREPVPKKMANPHVAKFKRFQRLFRSNRRKLASHIFDKASLEQFAGSIDEASEHLEKFLSRPRLESDPYSAISGDNSIGIAHPILAEEVELELKATRATAVGPDGMALEDIKLLNPYDLASLFNLWLKAGDLPDSVKASRTIFLPKSDGTTDISNCWPITIASALYRLFSKIITRRLAAKLELNVRQKAFQTEMNGVRSKEICITTLDLAKAFDTVPHSRIIQALWKNNVDPESVDLISKMLTGTTYAEIKGLKGKPITIRNGVRQGDPLSPLLFEKGSLVNSWLRGTSGMRSRDYITGLKMRFGVIETRSQKHCGRSSGHRETAADVSQKCLVTQALIIQRHNKISGDEVYKPDLILIKDDTAHIIDVAVPWKKGTNMHERHERKTNKYAQLIEDVKALFGVQNCTVGALVIGARSSWCPSNDGSLKACGLVTLQMLFRLSENILMIS</sequence>
<dbReference type="InterPro" id="IPR000477">
    <property type="entry name" value="RT_dom"/>
</dbReference>
<dbReference type="PANTHER" id="PTHR19446">
    <property type="entry name" value="REVERSE TRANSCRIPTASES"/>
    <property type="match status" value="1"/>
</dbReference>
<dbReference type="Pfam" id="PF00078">
    <property type="entry name" value="RVT_1"/>
    <property type="match status" value="1"/>
</dbReference>
<evidence type="ECO:0000313" key="2">
    <source>
        <dbReference type="EMBL" id="KRZ47813.1"/>
    </source>
</evidence>